<accession>A0A8J2U4N6</accession>
<feature type="signal peptide" evidence="1">
    <location>
        <begin position="1"/>
        <end position="26"/>
    </location>
</feature>
<organism evidence="2 3">
    <name type="scientific">Neiella marina</name>
    <dbReference type="NCBI Taxonomy" id="508461"/>
    <lineage>
        <taxon>Bacteria</taxon>
        <taxon>Pseudomonadati</taxon>
        <taxon>Pseudomonadota</taxon>
        <taxon>Gammaproteobacteria</taxon>
        <taxon>Alteromonadales</taxon>
        <taxon>Echinimonadaceae</taxon>
        <taxon>Neiella</taxon>
    </lineage>
</organism>
<protein>
    <recommendedName>
        <fullName evidence="4">DUF3313 domain-containing protein</fullName>
    </recommendedName>
</protein>
<proteinExistence type="predicted"/>
<dbReference type="AlphaFoldDB" id="A0A8J2U4N6"/>
<keyword evidence="1" id="KW-0732">Signal</keyword>
<keyword evidence="3" id="KW-1185">Reference proteome</keyword>
<evidence type="ECO:0000256" key="1">
    <source>
        <dbReference type="SAM" id="SignalP"/>
    </source>
</evidence>
<comment type="caution">
    <text evidence="2">The sequence shown here is derived from an EMBL/GenBank/DDBJ whole genome shotgun (WGS) entry which is preliminary data.</text>
</comment>
<gene>
    <name evidence="2" type="ORF">GCM10011369_16280</name>
</gene>
<evidence type="ECO:0000313" key="2">
    <source>
        <dbReference type="EMBL" id="GGA75160.1"/>
    </source>
</evidence>
<dbReference type="OrthoDB" id="7513489at2"/>
<dbReference type="EMBL" id="BMDX01000006">
    <property type="protein sequence ID" value="GGA75160.1"/>
    <property type="molecule type" value="Genomic_DNA"/>
</dbReference>
<evidence type="ECO:0000313" key="3">
    <source>
        <dbReference type="Proteomes" id="UP000619743"/>
    </source>
</evidence>
<name>A0A8J2U4N6_9GAMM</name>
<dbReference type="RefSeq" id="WP_158100521.1">
    <property type="nucleotide sequence ID" value="NZ_BMDX01000006.1"/>
</dbReference>
<evidence type="ECO:0008006" key="4">
    <source>
        <dbReference type="Google" id="ProtNLM"/>
    </source>
</evidence>
<dbReference type="InterPro" id="IPR021747">
    <property type="entry name" value="DUF3313"/>
</dbReference>
<dbReference type="Pfam" id="PF11769">
    <property type="entry name" value="DUF3313"/>
    <property type="match status" value="1"/>
</dbReference>
<sequence length="224" mass="25362">MARNLATLVMVVTSLSLSLGHANLYAAEQGDTSFDQLTKVESKKVDELYLKSGADFSHYDTLMLNEADVAFRKNAYRNDYATRGQMKRGMERASVKLKALFDESFREVISEKGNYKMTDQPGDDTLLLEPKLMNVYFVNLDDMSRASNVKVYAESAGEMTLVLELKDSVTGEILARIVDRQEATDWGRLVRQTSVDNHQQSKRMIKRWASQLNDGLMESATRQP</sequence>
<reference evidence="3" key="1">
    <citation type="journal article" date="2019" name="Int. J. Syst. Evol. Microbiol.">
        <title>The Global Catalogue of Microorganisms (GCM) 10K type strain sequencing project: providing services to taxonomists for standard genome sequencing and annotation.</title>
        <authorList>
            <consortium name="The Broad Institute Genomics Platform"/>
            <consortium name="The Broad Institute Genome Sequencing Center for Infectious Disease"/>
            <person name="Wu L."/>
            <person name="Ma J."/>
        </authorList>
    </citation>
    <scope>NUCLEOTIDE SEQUENCE [LARGE SCALE GENOMIC DNA]</scope>
    <source>
        <strain evidence="3">CGMCC 1.10130</strain>
    </source>
</reference>
<dbReference type="Proteomes" id="UP000619743">
    <property type="component" value="Unassembled WGS sequence"/>
</dbReference>
<feature type="chain" id="PRO_5035149036" description="DUF3313 domain-containing protein" evidence="1">
    <location>
        <begin position="27"/>
        <end position="224"/>
    </location>
</feature>